<dbReference type="SUPFAM" id="SSF48452">
    <property type="entry name" value="TPR-like"/>
    <property type="match status" value="3"/>
</dbReference>
<dbReference type="SMART" id="SM00028">
    <property type="entry name" value="TPR"/>
    <property type="match status" value="4"/>
</dbReference>
<comment type="caution">
    <text evidence="4">The sequence shown here is derived from an EMBL/GenBank/DDBJ whole genome shotgun (WGS) entry which is preliminary data.</text>
</comment>
<dbReference type="PANTHER" id="PTHR47691">
    <property type="entry name" value="REGULATOR-RELATED"/>
    <property type="match status" value="1"/>
</dbReference>
<proteinExistence type="predicted"/>
<dbReference type="PRINTS" id="PR00364">
    <property type="entry name" value="DISEASERSIST"/>
</dbReference>
<dbReference type="InterPro" id="IPR011990">
    <property type="entry name" value="TPR-like_helical_dom_sf"/>
</dbReference>
<protein>
    <submittedName>
        <fullName evidence="4">Tetratricopeptide repeat protein</fullName>
    </submittedName>
</protein>
<keyword evidence="5" id="KW-1185">Reference proteome</keyword>
<dbReference type="Gene3D" id="3.40.50.300">
    <property type="entry name" value="P-loop containing nucleotide triphosphate hydrolases"/>
    <property type="match status" value="1"/>
</dbReference>
<keyword evidence="1" id="KW-0902">Two-component regulatory system</keyword>
<feature type="domain" description="Bacterial transcriptional activator" evidence="3">
    <location>
        <begin position="1"/>
        <end position="44"/>
    </location>
</feature>
<sequence>MVAAYGCGRQQEALRGYAALRRRLGRELGADPGEPLARIHRLILDGAPVRELLSSPEAGPAAPRTLPRHAERLVGREEELSAIVRAATAPWAGAPPPGAGAGAAGTGTGAGTVPAPRTAADTLAFAAAPGPGAGRGAVIALQAVSGMAGVGKSLLACHAARRLAPYFPDGQLHLHLRAHLPGLRPLTAREALTSLLRDLGVPPTDIPDDLAALTGRWRTLIGSRRAVIVLDDAVDAQQLEPLLPGASPSLVIVTSRRRITGIPGLVPVRLGVLPPQDAIALFRGLAGEERTRHTGEVLDLVRLSGYLPLAIELAASRLASRPSWTTGHLLSRITRSASRLGEFRDGDRAVAVTFDVSYRTLPEAEQELFRLLGLRFGADCDAYAAAALAGVGVDRAERALEHLLDAHLLQEPAPDRFTLHDLLAEYARELVAADPAPVRERAVRRLVDFYVQASHAADRTVFPRRLRPGLTRPPSAVPVPDWDGPSAARRWYAAERAGLVAAERHCREHGRDREAALLADSLAGFLIEEGAATEAQEMHRAAARHWQAAGDPRARTHSLVELATALSSRAGYEDALRIHEQALSGARELGDTAVGTEVVHRIGVVLWHLGRLPEALERQREVLALRLRAGDPVQVARCRNNLGITHLYLGDFEDAQEYFDAALAAFGAAGETHESARVLNNLSELNERTGNLAAARDFLHRAVDLFVESGSGSELAIARVNLAGTMTSPAELHTMVDLYQESLGTFRRLGDQRNVSITLQKMGCAMHAAGEYRVASHHHLRALDVARGIGAAHEEMQALYGLGLAEAGLGRTGAAVVHLTAAVEAAERAGAAREAARARAALSGLTARAGDAADAAGAADRPRECPA</sequence>
<organism evidence="4 5">
    <name type="scientific">Streptomyces yaizuensis</name>
    <dbReference type="NCBI Taxonomy" id="2989713"/>
    <lineage>
        <taxon>Bacteria</taxon>
        <taxon>Bacillati</taxon>
        <taxon>Actinomycetota</taxon>
        <taxon>Actinomycetes</taxon>
        <taxon>Kitasatosporales</taxon>
        <taxon>Streptomycetaceae</taxon>
        <taxon>Streptomyces</taxon>
    </lineage>
</organism>
<dbReference type="Gene3D" id="1.25.40.10">
    <property type="entry name" value="Tetratricopeptide repeat domain"/>
    <property type="match status" value="3"/>
</dbReference>
<evidence type="ECO:0000256" key="1">
    <source>
        <dbReference type="ARBA" id="ARBA00023012"/>
    </source>
</evidence>
<dbReference type="PANTHER" id="PTHR47691:SF3">
    <property type="entry name" value="HTH-TYPE TRANSCRIPTIONAL REGULATOR RV0890C-RELATED"/>
    <property type="match status" value="1"/>
</dbReference>
<name>A0ABQ5P1U0_9ACTN</name>
<evidence type="ECO:0000313" key="5">
    <source>
        <dbReference type="Proteomes" id="UP001291653"/>
    </source>
</evidence>
<dbReference type="InterPro" id="IPR027417">
    <property type="entry name" value="P-loop_NTPase"/>
</dbReference>
<dbReference type="Pfam" id="PF03704">
    <property type="entry name" value="BTAD"/>
    <property type="match status" value="1"/>
</dbReference>
<evidence type="ECO:0000256" key="2">
    <source>
        <dbReference type="SAM" id="MobiDB-lite"/>
    </source>
</evidence>
<accession>A0ABQ5P1U0</accession>
<dbReference type="InterPro" id="IPR005158">
    <property type="entry name" value="BTAD"/>
</dbReference>
<dbReference type="Proteomes" id="UP001291653">
    <property type="component" value="Unassembled WGS sequence"/>
</dbReference>
<dbReference type="Pfam" id="PF13424">
    <property type="entry name" value="TPR_12"/>
    <property type="match status" value="1"/>
</dbReference>
<dbReference type="SUPFAM" id="SSF52540">
    <property type="entry name" value="P-loop containing nucleoside triphosphate hydrolases"/>
    <property type="match status" value="1"/>
</dbReference>
<feature type="region of interest" description="Disordered" evidence="2">
    <location>
        <begin position="91"/>
        <end position="114"/>
    </location>
</feature>
<evidence type="ECO:0000313" key="4">
    <source>
        <dbReference type="EMBL" id="GLF96569.1"/>
    </source>
</evidence>
<gene>
    <name evidence="4" type="ORF">SYYSPA8_19750</name>
</gene>
<feature type="compositionally biased region" description="Gly residues" evidence="2">
    <location>
        <begin position="99"/>
        <end position="110"/>
    </location>
</feature>
<reference evidence="4 5" key="1">
    <citation type="submission" date="2022-10" db="EMBL/GenBank/DDBJ databases">
        <title>Draft genome sequence of Streptomyces sp. YSPA8.</title>
        <authorList>
            <person name="Moriuchi R."/>
            <person name="Dohra H."/>
            <person name="Yamamura H."/>
            <person name="Kodani S."/>
        </authorList>
    </citation>
    <scope>NUCLEOTIDE SEQUENCE [LARGE SCALE GENOMIC DNA]</scope>
    <source>
        <strain evidence="4 5">YSPA8</strain>
    </source>
</reference>
<evidence type="ECO:0000259" key="3">
    <source>
        <dbReference type="Pfam" id="PF03704"/>
    </source>
</evidence>
<dbReference type="InterPro" id="IPR019734">
    <property type="entry name" value="TPR_rpt"/>
</dbReference>
<dbReference type="EMBL" id="BSBI01000008">
    <property type="protein sequence ID" value="GLF96569.1"/>
    <property type="molecule type" value="Genomic_DNA"/>
</dbReference>